<dbReference type="RefSeq" id="XP_026731592.1">
    <property type="nucleotide sequence ID" value="XM_026875791.1"/>
</dbReference>
<dbReference type="GeneID" id="113496535"/>
<feature type="compositionally biased region" description="Low complexity" evidence="1">
    <location>
        <begin position="886"/>
        <end position="895"/>
    </location>
</feature>
<dbReference type="KEGG" id="tnl:113496535"/>
<feature type="compositionally biased region" description="Pro residues" evidence="1">
    <location>
        <begin position="969"/>
        <end position="987"/>
    </location>
</feature>
<sequence>MNKKKKTCICPPDLQKICRLHKVKRTPRTDPSDVAEIIEALTFVDLVANARKRKPSKPPKFKTKQFKPPHYKDTCVPMKPSMHTRLKYIGHCPVEPPSYSAYGKRFADFEFVSTSDEDESAGILKKRRRSKYRKRVRYFDLMPGDILLPSPVPVIKHTASDKSILSVPSPKTSGDVIQAQKATVKPAEWKPPLPPKAGFELFKPHSGIVLNRDPDFVPDVVHIPGSKIEPKPKKNKPCYKGGVCKRKSCSGKKRRFELSLKRRKASRRSRQYSESMYTNIGGVTDGKPRARGTQKFLTDDDSVCGLDEIPRPEHVHIPMNLKRGTLQTHSLTVIPCTKDRKPDIHYGILTGSFNMYDNKFGQRSRGRQALTMSVMAYCLAFHYHPKQWTMKLIDNLVDAGDQWYIQCLDKVHDHSAVQGICEVLPFGKKQILVLNGKRMQVLLCEPDIVGYTMSLDPTVYNLCRGLKAFFKENRSGILLSRVLKVVIWKDRVCYYIFDAAGRDSRAYSNFAHGQAALMNVKDIESVAEILLARSVLEDQKFVLAPVKVLKMADEKCDEDFESDKELTQAEKAMMGYRILNENCAIVNANMHLGDRCFEDAKFRQALPIAIVAMTYAKISPPNTWFSKTLDKILRLGNKLYMDCLHPKVMIDMTIDNIPNEITVGPYSCEIIIYRERVKGQLFTTKECLFNIKTGLEEFFSHEYNCGILEFNNYMLGIWRQKDMFYLFDPYPRTTDGLKSMKGGKACCMMLLNPETLAAAISKNWDYLPSTTQFYVHAFKVLKLKKKEPKMQIVCTLSDEQLPGAKKRKILQMSQGHGDGMEIFHDVFPVETVERVQTDAPDVDEEQMGDIISLVDSVQDDYLPPIPLRYKTPVDEPEEPKFVNLDSPTVSVTQVVPPWPKPRDKTNEPPEPDPDPEPTPPPTPPPMPPPEGGEEAEEEAAEEEEDEEKRKEIEERKRAEEEARRKAEELPPPLPPPPPSPQPEPEVPLAPMQVAEDEVQTLPAENVDRRVLLTQDAQYRFKLRQIRKKMTPPLMEDQYESVTREDELEKPTNFKDLPDNSQIVRGTSSVSEPGAVETIDLLPFGAIMAIVTSYKYSINTWTPGIVNFVVDTAKRLYENKQQKFQLAPVHIIPKIALGHQAYQANIDVVGEGPSWQMEDILTRKFFHKYDRGMITTAAYSCAFFKRNGLYYLFDGSPCNAMGLRDEEGSKGKACFLRFKTLHDLVSRVNFNKDGKSDDQQFILSRILVRRLLKEPRSKLPDDYDYETGEPKSKKSKTTVIEADVDGVKRSSVEAKEAKSHTTVGYQLVDGVYRIEGTTSLNFRKPSSDVKSCHFVSLIAMLMAAMHPIRTWDHVMVDTCIEKGLEIHEKATNLSVCEKRVIKNVILDGKFININIKKIIVVNENPEKRLEQYLKAVLKRLRYVIIRYPQCSMVICQTEGYYHLFDPYPPPSEDVKEEVVKNKRSRTGNPVASWTLYRSMEALIRRIRKVLPGSTADSPEFYTFELTSVKTAPRHSALNYRLSPLFKPDENPNLPYLKRRKLKPIVDEKMYWLNIPAVPWSRMSAMNDLGLERKTPKTMWKDWDIEFPGDLFSLWGTIHPMDKRFDEPLRGKQYLATNVVAIAMTQACNISAWTSGLIDGIVVGGNEYHKKCAAKIGTSPNHEIELADLEPKFDDMYPFTFSVKFDKLIFGFMYNLLPDRFNLSKALSYFFEKNTLGILISPTKNLAFGKTGASYFMFDCQSYGAPIFSPGQGAAYILKCESLNRLIYCMTITLNIRRHGQQFHLFTVSVKVDEKSK</sequence>
<feature type="compositionally biased region" description="Basic and acidic residues" evidence="1">
    <location>
        <begin position="947"/>
        <end position="968"/>
    </location>
</feature>
<gene>
    <name evidence="3" type="primary">LOC113496535</name>
</gene>
<evidence type="ECO:0000313" key="2">
    <source>
        <dbReference type="Proteomes" id="UP000322000"/>
    </source>
</evidence>
<dbReference type="InParanoid" id="A0A7E5VTK4"/>
<feature type="region of interest" description="Disordered" evidence="1">
    <location>
        <begin position="1043"/>
        <end position="1068"/>
    </location>
</feature>
<feature type="region of interest" description="Disordered" evidence="1">
    <location>
        <begin position="868"/>
        <end position="987"/>
    </location>
</feature>
<proteinExistence type="predicted"/>
<accession>A0A7E5VTK4</accession>
<feature type="compositionally biased region" description="Polar residues" evidence="1">
    <location>
        <begin position="1058"/>
        <end position="1068"/>
    </location>
</feature>
<dbReference type="PANTHER" id="PTHR40552">
    <property type="entry name" value="AT05186P-RELATED"/>
    <property type="match status" value="1"/>
</dbReference>
<dbReference type="PANTHER" id="PTHR40552:SF6">
    <property type="entry name" value="FI09606P-RELATED"/>
    <property type="match status" value="1"/>
</dbReference>
<evidence type="ECO:0000256" key="1">
    <source>
        <dbReference type="SAM" id="MobiDB-lite"/>
    </source>
</evidence>
<feature type="compositionally biased region" description="Pro residues" evidence="1">
    <location>
        <begin position="916"/>
        <end position="930"/>
    </location>
</feature>
<feature type="compositionally biased region" description="Acidic residues" evidence="1">
    <location>
        <begin position="931"/>
        <end position="946"/>
    </location>
</feature>
<organism evidence="2 3">
    <name type="scientific">Trichoplusia ni</name>
    <name type="common">Cabbage looper</name>
    <dbReference type="NCBI Taxonomy" id="7111"/>
    <lineage>
        <taxon>Eukaryota</taxon>
        <taxon>Metazoa</taxon>
        <taxon>Ecdysozoa</taxon>
        <taxon>Arthropoda</taxon>
        <taxon>Hexapoda</taxon>
        <taxon>Insecta</taxon>
        <taxon>Pterygota</taxon>
        <taxon>Neoptera</taxon>
        <taxon>Endopterygota</taxon>
        <taxon>Lepidoptera</taxon>
        <taxon>Glossata</taxon>
        <taxon>Ditrysia</taxon>
        <taxon>Noctuoidea</taxon>
        <taxon>Noctuidae</taxon>
        <taxon>Plusiinae</taxon>
        <taxon>Trichoplusia</taxon>
    </lineage>
</organism>
<reference evidence="3" key="1">
    <citation type="submission" date="2025-08" db="UniProtKB">
        <authorList>
            <consortium name="RefSeq"/>
        </authorList>
    </citation>
    <scope>IDENTIFICATION</scope>
</reference>
<dbReference type="Gene3D" id="3.90.70.120">
    <property type="match status" value="3"/>
</dbReference>
<feature type="compositionally biased region" description="Basic and acidic residues" evidence="1">
    <location>
        <begin position="1043"/>
        <end position="1057"/>
    </location>
</feature>
<evidence type="ECO:0000313" key="3">
    <source>
        <dbReference type="RefSeq" id="XP_026731592.1"/>
    </source>
</evidence>
<dbReference type="OrthoDB" id="8062037at2759"/>
<protein>
    <submittedName>
        <fullName evidence="3">Uncharacterized protein LOC113496535</fullName>
    </submittedName>
</protein>
<dbReference type="Proteomes" id="UP000322000">
    <property type="component" value="Chromosome 8"/>
</dbReference>
<name>A0A7E5VTK4_TRINI</name>
<keyword evidence="2" id="KW-1185">Reference proteome</keyword>